<comment type="caution">
    <text evidence="2">The sequence shown here is derived from an EMBL/GenBank/DDBJ whole genome shotgun (WGS) entry which is preliminary data.</text>
</comment>
<dbReference type="Proteomes" id="UP000735874">
    <property type="component" value="Unassembled WGS sequence"/>
</dbReference>
<dbReference type="PANTHER" id="PTHR46599">
    <property type="entry name" value="PIGGYBAC TRANSPOSABLE ELEMENT-DERIVED PROTEIN 4"/>
    <property type="match status" value="1"/>
</dbReference>
<feature type="compositionally biased region" description="Polar residues" evidence="1">
    <location>
        <begin position="160"/>
        <end position="170"/>
    </location>
</feature>
<protein>
    <recommendedName>
        <fullName evidence="6">PiggyBac transposable element-derived protein domain-containing protein</fullName>
    </recommendedName>
</protein>
<feature type="region of interest" description="Disordered" evidence="1">
    <location>
        <begin position="160"/>
        <end position="223"/>
    </location>
</feature>
<evidence type="ECO:0000313" key="4">
    <source>
        <dbReference type="EMBL" id="KAG2984864.1"/>
    </source>
</evidence>
<sequence length="223" mass="24546">MALVNAFIVHRHNRQVNGQCPPRHFVFFEELMEQLLAVDSAEAFAEIEEATCARERTAPSPARTGPTTPQESTAAGAFADVDHRLEENPDIVEGEQGVKQRHRSCKVCAVYNVKPRKYTKYFCRNAQTATKGAKCICNVPREERTSTCFDIWHSDWNNGNAIPANLQQAHKTGVRPPPSRPDKKRRRRANRPPGPGNGGAGNDEGEAEDDASNAGEGVSIAEV</sequence>
<accession>A0A8T0ZAP6</accession>
<dbReference type="EMBL" id="RCMG01000235">
    <property type="protein sequence ID" value="KAG2858918.1"/>
    <property type="molecule type" value="Genomic_DNA"/>
</dbReference>
<evidence type="ECO:0008006" key="6">
    <source>
        <dbReference type="Google" id="ProtNLM"/>
    </source>
</evidence>
<evidence type="ECO:0000313" key="5">
    <source>
        <dbReference type="Proteomes" id="UP000735874"/>
    </source>
</evidence>
<organism evidence="2 5">
    <name type="scientific">Phytophthora cactorum</name>
    <dbReference type="NCBI Taxonomy" id="29920"/>
    <lineage>
        <taxon>Eukaryota</taxon>
        <taxon>Sar</taxon>
        <taxon>Stramenopiles</taxon>
        <taxon>Oomycota</taxon>
        <taxon>Peronosporomycetes</taxon>
        <taxon>Peronosporales</taxon>
        <taxon>Peronosporaceae</taxon>
        <taxon>Phytophthora</taxon>
    </lineage>
</organism>
<dbReference type="AlphaFoldDB" id="A0A8T0ZAP6"/>
<gene>
    <name evidence="2" type="ORF">PC113_g9410</name>
    <name evidence="3" type="ORF">PC117_g9801</name>
    <name evidence="4" type="ORF">PC118_g8660</name>
</gene>
<dbReference type="Proteomes" id="UP000697107">
    <property type="component" value="Unassembled WGS sequence"/>
</dbReference>
<name>A0A8T0ZAP6_9STRA</name>
<proteinExistence type="predicted"/>
<evidence type="ECO:0000313" key="3">
    <source>
        <dbReference type="EMBL" id="KAG2942452.1"/>
    </source>
</evidence>
<dbReference type="Proteomes" id="UP000736787">
    <property type="component" value="Unassembled WGS sequence"/>
</dbReference>
<dbReference type="PANTHER" id="PTHR46599:SF3">
    <property type="entry name" value="PIGGYBAC TRANSPOSABLE ELEMENT-DERIVED PROTEIN 4"/>
    <property type="match status" value="1"/>
</dbReference>
<evidence type="ECO:0000256" key="1">
    <source>
        <dbReference type="SAM" id="MobiDB-lite"/>
    </source>
</evidence>
<dbReference type="VEuPathDB" id="FungiDB:PC110_g7472"/>
<evidence type="ECO:0000313" key="2">
    <source>
        <dbReference type="EMBL" id="KAG2858918.1"/>
    </source>
</evidence>
<dbReference type="EMBL" id="RCMK01000229">
    <property type="protein sequence ID" value="KAG2942452.1"/>
    <property type="molecule type" value="Genomic_DNA"/>
</dbReference>
<dbReference type="EMBL" id="RCML01000224">
    <property type="protein sequence ID" value="KAG2984864.1"/>
    <property type="molecule type" value="Genomic_DNA"/>
</dbReference>
<reference evidence="2" key="1">
    <citation type="submission" date="2018-10" db="EMBL/GenBank/DDBJ databases">
        <title>Effector identification in a new, highly contiguous assembly of the strawberry crown rot pathogen Phytophthora cactorum.</title>
        <authorList>
            <person name="Armitage A.D."/>
            <person name="Nellist C.F."/>
            <person name="Bates H."/>
            <person name="Vickerstaff R.J."/>
            <person name="Harrison R.J."/>
        </authorList>
    </citation>
    <scope>NUCLEOTIDE SEQUENCE</scope>
    <source>
        <strain evidence="2">15-7</strain>
        <strain evidence="3">4040</strain>
        <strain evidence="4">P415</strain>
    </source>
</reference>